<proteinExistence type="predicted"/>
<gene>
    <name evidence="1" type="ORF">Tci_927679</name>
</gene>
<dbReference type="AlphaFoldDB" id="A0A699XBB0"/>
<organism evidence="1">
    <name type="scientific">Tanacetum cinerariifolium</name>
    <name type="common">Dalmatian daisy</name>
    <name type="synonym">Chrysanthemum cinerariifolium</name>
    <dbReference type="NCBI Taxonomy" id="118510"/>
    <lineage>
        <taxon>Eukaryota</taxon>
        <taxon>Viridiplantae</taxon>
        <taxon>Streptophyta</taxon>
        <taxon>Embryophyta</taxon>
        <taxon>Tracheophyta</taxon>
        <taxon>Spermatophyta</taxon>
        <taxon>Magnoliopsida</taxon>
        <taxon>eudicotyledons</taxon>
        <taxon>Gunneridae</taxon>
        <taxon>Pentapetalae</taxon>
        <taxon>asterids</taxon>
        <taxon>campanulids</taxon>
        <taxon>Asterales</taxon>
        <taxon>Asteraceae</taxon>
        <taxon>Asteroideae</taxon>
        <taxon>Anthemideae</taxon>
        <taxon>Anthemidinae</taxon>
        <taxon>Tanacetum</taxon>
    </lineage>
</organism>
<protein>
    <submittedName>
        <fullName evidence="1">Uncharacterized protein</fullName>
    </submittedName>
</protein>
<accession>A0A699XBB0</accession>
<name>A0A699XBB0_TANCI</name>
<reference evidence="1" key="1">
    <citation type="journal article" date="2019" name="Sci. Rep.">
        <title>Draft genome of Tanacetum cinerariifolium, the natural source of mosquito coil.</title>
        <authorList>
            <person name="Yamashiro T."/>
            <person name="Shiraishi A."/>
            <person name="Satake H."/>
            <person name="Nakayama K."/>
        </authorList>
    </citation>
    <scope>NUCLEOTIDE SEQUENCE</scope>
</reference>
<comment type="caution">
    <text evidence="1">The sequence shown here is derived from an EMBL/GenBank/DDBJ whole genome shotgun (WGS) entry which is preliminary data.</text>
</comment>
<feature type="non-terminal residue" evidence="1">
    <location>
        <position position="93"/>
    </location>
</feature>
<sequence>CHFVCYRPGPHPRQAPPPDARDVREFVGGHVQVYQRGHVLRAAGGGRGHGLHGGQAGFWTAAQCISAAAHAVWGAHRLHITGAGAGGAAHAYS</sequence>
<evidence type="ECO:0000313" key="1">
    <source>
        <dbReference type="EMBL" id="GFD55710.1"/>
    </source>
</evidence>
<dbReference type="EMBL" id="BKCJ011820798">
    <property type="protein sequence ID" value="GFD55710.1"/>
    <property type="molecule type" value="Genomic_DNA"/>
</dbReference>
<feature type="non-terminal residue" evidence="1">
    <location>
        <position position="1"/>
    </location>
</feature>